<dbReference type="InterPro" id="IPR017969">
    <property type="entry name" value="Heavy-metal-associated_CS"/>
</dbReference>
<dbReference type="Proteomes" id="UP000515237">
    <property type="component" value="Chromosome"/>
</dbReference>
<evidence type="ECO:0000256" key="6">
    <source>
        <dbReference type="ARBA" id="ARBA00022741"/>
    </source>
</evidence>
<evidence type="ECO:0000259" key="12">
    <source>
        <dbReference type="PROSITE" id="PS50846"/>
    </source>
</evidence>
<dbReference type="PANTHER" id="PTHR43520:SF8">
    <property type="entry name" value="P-TYPE CU(+) TRANSPORTER"/>
    <property type="match status" value="1"/>
</dbReference>
<dbReference type="AlphaFoldDB" id="A0A7G7G8Q0"/>
<dbReference type="GO" id="GO:0043682">
    <property type="term" value="F:P-type divalent copper transporter activity"/>
    <property type="evidence" value="ECO:0007669"/>
    <property type="project" value="TreeGrafter"/>
</dbReference>
<dbReference type="SUPFAM" id="SSF81665">
    <property type="entry name" value="Calcium ATPase, transmembrane domain M"/>
    <property type="match status" value="1"/>
</dbReference>
<dbReference type="Gene3D" id="2.70.150.10">
    <property type="entry name" value="Calcium-transporting ATPase, cytoplasmic transduction domain A"/>
    <property type="match status" value="1"/>
</dbReference>
<dbReference type="InterPro" id="IPR023214">
    <property type="entry name" value="HAD_sf"/>
</dbReference>
<comment type="similarity">
    <text evidence="2 11">Belongs to the cation transport ATPase (P-type) (TC 3.A.3) family. Type IB subfamily.</text>
</comment>
<dbReference type="GO" id="GO:0060003">
    <property type="term" value="P:copper ion export"/>
    <property type="evidence" value="ECO:0007669"/>
    <property type="project" value="UniProtKB-ARBA"/>
</dbReference>
<dbReference type="GO" id="GO:0055070">
    <property type="term" value="P:copper ion homeostasis"/>
    <property type="evidence" value="ECO:0007669"/>
    <property type="project" value="TreeGrafter"/>
</dbReference>
<dbReference type="GO" id="GO:0005507">
    <property type="term" value="F:copper ion binding"/>
    <property type="evidence" value="ECO:0007669"/>
    <property type="project" value="TreeGrafter"/>
</dbReference>
<evidence type="ECO:0000256" key="3">
    <source>
        <dbReference type="ARBA" id="ARBA00022475"/>
    </source>
</evidence>
<feature type="domain" description="HMA" evidence="12">
    <location>
        <begin position="12"/>
        <end position="78"/>
    </location>
</feature>
<dbReference type="SFLD" id="SFLDF00027">
    <property type="entry name" value="p-type_atpase"/>
    <property type="match status" value="1"/>
</dbReference>
<dbReference type="SFLD" id="SFLDG00002">
    <property type="entry name" value="C1.7:_P-type_atpase_like"/>
    <property type="match status" value="1"/>
</dbReference>
<dbReference type="SFLD" id="SFLDS00003">
    <property type="entry name" value="Haloacid_Dehalogenase"/>
    <property type="match status" value="1"/>
</dbReference>
<dbReference type="EMBL" id="CP055156">
    <property type="protein sequence ID" value="QNF33534.1"/>
    <property type="molecule type" value="Genomic_DNA"/>
</dbReference>
<accession>A0A7G7G8Q0</accession>
<dbReference type="SUPFAM" id="SSF56784">
    <property type="entry name" value="HAD-like"/>
    <property type="match status" value="1"/>
</dbReference>
<dbReference type="InterPro" id="IPR036163">
    <property type="entry name" value="HMA_dom_sf"/>
</dbReference>
<dbReference type="SUPFAM" id="SSF81653">
    <property type="entry name" value="Calcium ATPase, transduction domain A"/>
    <property type="match status" value="1"/>
</dbReference>
<evidence type="ECO:0000256" key="10">
    <source>
        <dbReference type="ARBA" id="ARBA00023136"/>
    </source>
</evidence>
<dbReference type="FunFam" id="2.70.150.10:FF:000020">
    <property type="entry name" value="Copper-exporting P-type ATPase A"/>
    <property type="match status" value="1"/>
</dbReference>
<dbReference type="KEGG" id="aswu:HUW51_12675"/>
<feature type="transmembrane region" description="Helical" evidence="11">
    <location>
        <begin position="344"/>
        <end position="366"/>
    </location>
</feature>
<keyword evidence="7 11" id="KW-0067">ATP-binding</keyword>
<reference evidence="13 14" key="1">
    <citation type="journal article" date="2018" name="Int. J. Syst. Evol. Microbiol.">
        <title>Adhaeribacter swui sp. nov., isolated from wet mud.</title>
        <authorList>
            <person name="Kim D.U."/>
            <person name="Kim K.W."/>
            <person name="Kang M.S."/>
            <person name="Kim J.Y."/>
            <person name="Jang J.H."/>
            <person name="Kim M.K."/>
        </authorList>
    </citation>
    <scope>NUCLEOTIDE SEQUENCE [LARGE SCALE GENOMIC DNA]</scope>
    <source>
        <strain evidence="13 14">KCTC 52873</strain>
    </source>
</reference>
<dbReference type="InterPro" id="IPR006121">
    <property type="entry name" value="HMA_dom"/>
</dbReference>
<name>A0A7G7G8Q0_9BACT</name>
<dbReference type="PRINTS" id="PR00119">
    <property type="entry name" value="CATATPASE"/>
</dbReference>
<evidence type="ECO:0000256" key="2">
    <source>
        <dbReference type="ARBA" id="ARBA00006024"/>
    </source>
</evidence>
<keyword evidence="4 11" id="KW-0812">Transmembrane</keyword>
<gene>
    <name evidence="13" type="ORF">HUW51_12675</name>
</gene>
<keyword evidence="8" id="KW-1278">Translocase</keyword>
<feature type="transmembrane region" description="Helical" evidence="11">
    <location>
        <begin position="160"/>
        <end position="178"/>
    </location>
</feature>
<dbReference type="Pfam" id="PF00403">
    <property type="entry name" value="HMA"/>
    <property type="match status" value="1"/>
</dbReference>
<dbReference type="GO" id="GO:0005524">
    <property type="term" value="F:ATP binding"/>
    <property type="evidence" value="ECO:0007669"/>
    <property type="project" value="UniProtKB-UniRule"/>
</dbReference>
<dbReference type="CDD" id="cd00371">
    <property type="entry name" value="HMA"/>
    <property type="match status" value="1"/>
</dbReference>
<keyword evidence="5 11" id="KW-0479">Metal-binding</keyword>
<dbReference type="InterPro" id="IPR018303">
    <property type="entry name" value="ATPase_P-typ_P_site"/>
</dbReference>
<proteinExistence type="inferred from homology"/>
<evidence type="ECO:0000256" key="7">
    <source>
        <dbReference type="ARBA" id="ARBA00022840"/>
    </source>
</evidence>
<dbReference type="Gene3D" id="3.30.70.100">
    <property type="match status" value="1"/>
</dbReference>
<evidence type="ECO:0000313" key="14">
    <source>
        <dbReference type="Proteomes" id="UP000515237"/>
    </source>
</evidence>
<dbReference type="InterPro" id="IPR008250">
    <property type="entry name" value="ATPase_P-typ_transduc_dom_A_sf"/>
</dbReference>
<feature type="transmembrane region" description="Helical" evidence="11">
    <location>
        <begin position="689"/>
        <end position="708"/>
    </location>
</feature>
<keyword evidence="14" id="KW-1185">Reference proteome</keyword>
<keyword evidence="6 11" id="KW-0547">Nucleotide-binding</keyword>
<dbReference type="InterPro" id="IPR023298">
    <property type="entry name" value="ATPase_P-typ_TM_dom_sf"/>
</dbReference>
<evidence type="ECO:0000256" key="4">
    <source>
        <dbReference type="ARBA" id="ARBA00022692"/>
    </source>
</evidence>
<feature type="transmembrane region" description="Helical" evidence="11">
    <location>
        <begin position="122"/>
        <end position="139"/>
    </location>
</feature>
<dbReference type="NCBIfam" id="TIGR01494">
    <property type="entry name" value="ATPase_P-type"/>
    <property type="match status" value="1"/>
</dbReference>
<dbReference type="GO" id="GO:0016887">
    <property type="term" value="F:ATP hydrolysis activity"/>
    <property type="evidence" value="ECO:0007669"/>
    <property type="project" value="InterPro"/>
</dbReference>
<dbReference type="Pfam" id="PF00702">
    <property type="entry name" value="Hydrolase"/>
    <property type="match status" value="1"/>
</dbReference>
<dbReference type="InterPro" id="IPR059000">
    <property type="entry name" value="ATPase_P-type_domA"/>
</dbReference>
<dbReference type="PRINTS" id="PR00943">
    <property type="entry name" value="CUATPASE"/>
</dbReference>
<dbReference type="Pfam" id="PF00122">
    <property type="entry name" value="E1-E2_ATPase"/>
    <property type="match status" value="1"/>
</dbReference>
<evidence type="ECO:0000256" key="11">
    <source>
        <dbReference type="RuleBase" id="RU362081"/>
    </source>
</evidence>
<keyword evidence="3 11" id="KW-1003">Cell membrane</keyword>
<feature type="transmembrane region" description="Helical" evidence="11">
    <location>
        <begin position="190"/>
        <end position="209"/>
    </location>
</feature>
<keyword evidence="10 11" id="KW-0472">Membrane</keyword>
<dbReference type="InterPro" id="IPR027256">
    <property type="entry name" value="P-typ_ATPase_IB"/>
</dbReference>
<dbReference type="GO" id="GO:0005886">
    <property type="term" value="C:plasma membrane"/>
    <property type="evidence" value="ECO:0007669"/>
    <property type="project" value="UniProtKB-SubCell"/>
</dbReference>
<dbReference type="SUPFAM" id="SSF55008">
    <property type="entry name" value="HMA, heavy metal-associated domain"/>
    <property type="match status" value="1"/>
</dbReference>
<dbReference type="InterPro" id="IPR036412">
    <property type="entry name" value="HAD-like_sf"/>
</dbReference>
<organism evidence="13 14">
    <name type="scientific">Adhaeribacter swui</name>
    <dbReference type="NCBI Taxonomy" id="2086471"/>
    <lineage>
        <taxon>Bacteria</taxon>
        <taxon>Pseudomonadati</taxon>
        <taxon>Bacteroidota</taxon>
        <taxon>Cytophagia</taxon>
        <taxon>Cytophagales</taxon>
        <taxon>Hymenobacteraceae</taxon>
        <taxon>Adhaeribacter</taxon>
    </lineage>
</organism>
<evidence type="ECO:0000313" key="13">
    <source>
        <dbReference type="EMBL" id="QNF33534.1"/>
    </source>
</evidence>
<evidence type="ECO:0000256" key="5">
    <source>
        <dbReference type="ARBA" id="ARBA00022723"/>
    </source>
</evidence>
<sequence length="743" mass="79935">MNATATLAPDAITATYPVDGMTCAACAASVESMLQAQPGVVSAAVSYANRSVAVSIEPGKTNFTQLQKAVRQIGYDLLANPETAEELEKQHYARLKKRTWGAFICALPVIVISMFFHEGFPGSNWLLLALTTPVVMWFGRDFFVSGFKKARHGTANMDTLVALSTGVAFVFSAFNTIYPQFMRQQGLEPQVYFESAAAVIAFILLGKLLEERARRGTSAALKKLIGLQPKKVKILQADLTEIEIPIEEVQAGDRIRIRPGEKIPVDGVVKEGESFVDESMLTGEPLALPKKANDRVFTGTLNQKGSLEIVAQKTGSETMLAQIIQTVQKAQASKPPVQKLADQISAVFVPVVLVLALLSFGIWYFFGPNNSLTFALQAFVTVLIIACPCALGLATPTAIMVAVGKGAENGVLVKDAQSLETAHQVNAVVLDKTGTLTKGKPEAEAFIWLVRANQVEIKEAVLAIESRSEHPLAEAITRKLNQEEVEKVELTQFTSITGQGVQAKVKDHLFRIGNRAFLLDSGVIISAEAAQIAEKQTKLAKTLVYVAADQELVALIPVTDPIKETSAQAVQELQHLGLQVYLLTGDNAQTAEAIARQTNISNVAAGILPTGKADYVKQLQQKNLVVAMVGDGINDSPALAQADLGIAMGHGTDVAMETAGLTLMQSDLRYIAKSIKLSRATVRTIRQNLFWAFIYNLIGIPIAAGVLYPVNGYLLNPMLAGAAMALSSVSVVANSLRLRQKTL</sequence>
<dbReference type="NCBIfam" id="TIGR01511">
    <property type="entry name" value="ATPase-IB1_Cu"/>
    <property type="match status" value="1"/>
</dbReference>
<dbReference type="CDD" id="cd02094">
    <property type="entry name" value="P-type_ATPase_Cu-like"/>
    <property type="match status" value="1"/>
</dbReference>
<feature type="transmembrane region" description="Helical" evidence="11">
    <location>
        <begin position="99"/>
        <end position="116"/>
    </location>
</feature>
<dbReference type="Gene3D" id="3.40.50.1000">
    <property type="entry name" value="HAD superfamily/HAD-like"/>
    <property type="match status" value="1"/>
</dbReference>
<dbReference type="Gene3D" id="3.40.1110.10">
    <property type="entry name" value="Calcium-transporting ATPase, cytoplasmic domain N"/>
    <property type="match status" value="1"/>
</dbReference>
<evidence type="ECO:0000256" key="1">
    <source>
        <dbReference type="ARBA" id="ARBA00004651"/>
    </source>
</evidence>
<feature type="transmembrane region" description="Helical" evidence="11">
    <location>
        <begin position="714"/>
        <end position="736"/>
    </location>
</feature>
<evidence type="ECO:0000256" key="9">
    <source>
        <dbReference type="ARBA" id="ARBA00022989"/>
    </source>
</evidence>
<dbReference type="RefSeq" id="WP_185274384.1">
    <property type="nucleotide sequence ID" value="NZ_CP055156.1"/>
</dbReference>
<dbReference type="InterPro" id="IPR044492">
    <property type="entry name" value="P_typ_ATPase_HD_dom"/>
</dbReference>
<dbReference type="InterPro" id="IPR001757">
    <property type="entry name" value="P_typ_ATPase"/>
</dbReference>
<comment type="subcellular location">
    <subcellularLocation>
        <location evidence="1">Cell membrane</location>
        <topology evidence="1">Multi-pass membrane protein</topology>
    </subcellularLocation>
</comment>
<keyword evidence="9 11" id="KW-1133">Transmembrane helix</keyword>
<feature type="transmembrane region" description="Helical" evidence="11">
    <location>
        <begin position="372"/>
        <end position="395"/>
    </location>
</feature>
<evidence type="ECO:0000256" key="8">
    <source>
        <dbReference type="ARBA" id="ARBA00022967"/>
    </source>
</evidence>
<dbReference type="PANTHER" id="PTHR43520">
    <property type="entry name" value="ATP7, ISOFORM B"/>
    <property type="match status" value="1"/>
</dbReference>
<dbReference type="NCBIfam" id="TIGR01525">
    <property type="entry name" value="ATPase-IB_hvy"/>
    <property type="match status" value="1"/>
</dbReference>
<dbReference type="InterPro" id="IPR023299">
    <property type="entry name" value="ATPase_P-typ_cyto_dom_N"/>
</dbReference>
<dbReference type="PROSITE" id="PS01047">
    <property type="entry name" value="HMA_1"/>
    <property type="match status" value="1"/>
</dbReference>
<protein>
    <submittedName>
        <fullName evidence="13">Copper-translocating P-type ATPase</fullName>
    </submittedName>
</protein>
<dbReference type="PROSITE" id="PS50846">
    <property type="entry name" value="HMA_2"/>
    <property type="match status" value="1"/>
</dbReference>
<dbReference type="PROSITE" id="PS00154">
    <property type="entry name" value="ATPASE_E1_E2"/>
    <property type="match status" value="1"/>
</dbReference>